<dbReference type="GO" id="GO:0006526">
    <property type="term" value="P:L-arginine biosynthetic process"/>
    <property type="evidence" value="ECO:0007669"/>
    <property type="project" value="UniProtKB-UniRule"/>
</dbReference>
<evidence type="ECO:0000256" key="2">
    <source>
        <dbReference type="ARBA" id="ARBA00009145"/>
    </source>
</evidence>
<dbReference type="PROSITE" id="PS51186">
    <property type="entry name" value="GNAT"/>
    <property type="match status" value="1"/>
</dbReference>
<comment type="similarity">
    <text evidence="2 8">Belongs to the acetyltransferase family. ArgA subfamily.</text>
</comment>
<dbReference type="EMBL" id="AEIG01000006">
    <property type="protein sequence ID" value="EGG30768.1"/>
    <property type="molecule type" value="Genomic_DNA"/>
</dbReference>
<dbReference type="eggNOG" id="COG1246">
    <property type="taxonomic scope" value="Bacteria"/>
</dbReference>
<dbReference type="eggNOG" id="COG0548">
    <property type="taxonomic scope" value="Bacteria"/>
</dbReference>
<evidence type="ECO:0000259" key="9">
    <source>
        <dbReference type="PROSITE" id="PS51186"/>
    </source>
</evidence>
<dbReference type="Gene3D" id="3.40.630.30">
    <property type="match status" value="1"/>
</dbReference>
<evidence type="ECO:0000256" key="5">
    <source>
        <dbReference type="ARBA" id="ARBA00022679"/>
    </source>
</evidence>
<dbReference type="Gene3D" id="3.40.1160.10">
    <property type="entry name" value="Acetylglutamate kinase-like"/>
    <property type="match status" value="1"/>
</dbReference>
<keyword evidence="5 8" id="KW-0808">Transferase</keyword>
<dbReference type="CDD" id="cd04301">
    <property type="entry name" value="NAT_SF"/>
    <property type="match status" value="1"/>
</dbReference>
<evidence type="ECO:0000256" key="4">
    <source>
        <dbReference type="ARBA" id="ARBA00022605"/>
    </source>
</evidence>
<proteinExistence type="inferred from homology"/>
<keyword evidence="3 8" id="KW-0055">Arginine biosynthesis</keyword>
<evidence type="ECO:0000256" key="6">
    <source>
        <dbReference type="ARBA" id="ARBA00023315"/>
    </source>
</evidence>
<dbReference type="Pfam" id="PF00583">
    <property type="entry name" value="Acetyltransf_1"/>
    <property type="match status" value="1"/>
</dbReference>
<evidence type="ECO:0000313" key="10">
    <source>
        <dbReference type="EMBL" id="EGG30768.1"/>
    </source>
</evidence>
<comment type="pathway">
    <text evidence="1 8">Amino-acid biosynthesis; L-arginine biosynthesis; N(2)-acetyl-L-ornithine from L-glutamate: step 1/4.</text>
</comment>
<reference evidence="10 11" key="1">
    <citation type="journal article" date="2011" name="J. Bacteriol.">
        <title>Genome sequence of strain IMCC3088, a proteorhodopsin-containing marine bacterium belonging to the OM60/NOR5 clade.</title>
        <authorList>
            <person name="Jang Y."/>
            <person name="Oh H.M."/>
            <person name="Kang I."/>
            <person name="Lee K."/>
            <person name="Yang S.J."/>
            <person name="Cho J.C."/>
        </authorList>
    </citation>
    <scope>NUCLEOTIDE SEQUENCE [LARGE SCALE GENOMIC DNA]</scope>
    <source>
        <strain evidence="10 11">IMCC3088</strain>
    </source>
</reference>
<dbReference type="NCBIfam" id="NF003641">
    <property type="entry name" value="PRK05279.1"/>
    <property type="match status" value="1"/>
</dbReference>
<dbReference type="InterPro" id="IPR001048">
    <property type="entry name" value="Asp/Glu/Uridylate_kinase"/>
</dbReference>
<dbReference type="STRING" id="2518989.IMCC3088_2349"/>
<keyword evidence="4 8" id="KW-0028">Amino-acid biosynthesis</keyword>
<accession>F3KYU5</accession>
<comment type="catalytic activity">
    <reaction evidence="7 8">
        <text>L-glutamate + acetyl-CoA = N-acetyl-L-glutamate + CoA + H(+)</text>
        <dbReference type="Rhea" id="RHEA:24292"/>
        <dbReference type="ChEBI" id="CHEBI:15378"/>
        <dbReference type="ChEBI" id="CHEBI:29985"/>
        <dbReference type="ChEBI" id="CHEBI:44337"/>
        <dbReference type="ChEBI" id="CHEBI:57287"/>
        <dbReference type="ChEBI" id="CHEBI:57288"/>
        <dbReference type="EC" id="2.3.1.1"/>
    </reaction>
</comment>
<sequence>MLYERYGSYDNAHMPTQSHIQWFRNTTPYINAHRGKTFVVALSGECLASDHLTTILQDLVLLNSLGVRVVIAFGARPQVNQTLQKEGRSSLFEQDLRITDSPDLELIKHTVGSLRHELEAKLSMGLPNSPMQGAKVRVCSGNFVMAQPVGVLNGTDYLHTGKVRRIDVAGITRQLNDSNLVLLPPLGYSPTGESFNLSLEDVAVRVATDCRADKLIWLMSPDAIHDSDSQFVRQLAVSELDDCDVSKEYRVLLDASKRACAGGVERCHIIGFEQEGALLAELFTHDGAGTLVSRNLFEQCRQANIDDVGGILELLQPLEAEGVLVKRSRELLETEIAQFTVLERDGRVIACAALYVYPDANTAEVACIVCHPDYRGSDRGQRLLDALEKEAQRQRLDSVFVLTTQTAHWFIEQGFREQDRFSLPQPKQALYNLQRNSKVFVKPLAV</sequence>
<comment type="caution">
    <text evidence="10">The sequence shown here is derived from an EMBL/GenBank/DDBJ whole genome shotgun (WGS) entry which is preliminary data.</text>
</comment>
<dbReference type="SUPFAM" id="SSF53633">
    <property type="entry name" value="Carbamate kinase-like"/>
    <property type="match status" value="1"/>
</dbReference>
<dbReference type="InterPro" id="IPR000182">
    <property type="entry name" value="GNAT_dom"/>
</dbReference>
<dbReference type="NCBIfam" id="TIGR01890">
    <property type="entry name" value="N-Ac-Glu-synth"/>
    <property type="match status" value="1"/>
</dbReference>
<dbReference type="AlphaFoldDB" id="F3KYU5"/>
<dbReference type="InterPro" id="IPR010167">
    <property type="entry name" value="NH2A_AcTrfase"/>
</dbReference>
<comment type="subcellular location">
    <subcellularLocation>
        <location evidence="8">Cytoplasm</location>
    </subcellularLocation>
</comment>
<dbReference type="GO" id="GO:0005737">
    <property type="term" value="C:cytoplasm"/>
    <property type="evidence" value="ECO:0007669"/>
    <property type="project" value="UniProtKB-SubCell"/>
</dbReference>
<keyword evidence="6 8" id="KW-0012">Acyltransferase</keyword>
<comment type="miscellaneous">
    <text evidence="8">In bacteria which possess the bifunctional enzyme ornithine acetyltransferase/N-acetylglutamate synthase (ArgJ), ArgA fulfills an anaplerotic role.</text>
</comment>
<name>F3KYU5_9GAMM</name>
<dbReference type="InterPro" id="IPR033719">
    <property type="entry name" value="NAGS_kin"/>
</dbReference>
<feature type="domain" description="N-acetyltransferase" evidence="9">
    <location>
        <begin position="298"/>
        <end position="437"/>
    </location>
</feature>
<dbReference type="HAMAP" id="MF_01105">
    <property type="entry name" value="N_acetyl_glu_synth"/>
    <property type="match status" value="1"/>
</dbReference>
<dbReference type="EC" id="2.3.1.1" evidence="8"/>
<dbReference type="SUPFAM" id="SSF55729">
    <property type="entry name" value="Acyl-CoA N-acyltransferases (Nat)"/>
    <property type="match status" value="1"/>
</dbReference>
<dbReference type="InterPro" id="IPR016181">
    <property type="entry name" value="Acyl_CoA_acyltransferase"/>
</dbReference>
<dbReference type="Proteomes" id="UP000005615">
    <property type="component" value="Unassembled WGS sequence"/>
</dbReference>
<dbReference type="CDD" id="cd04237">
    <property type="entry name" value="AAK_NAGS-ABP"/>
    <property type="match status" value="1"/>
</dbReference>
<keyword evidence="8" id="KW-0963">Cytoplasm</keyword>
<evidence type="ECO:0000256" key="7">
    <source>
        <dbReference type="ARBA" id="ARBA00048372"/>
    </source>
</evidence>
<dbReference type="InterPro" id="IPR036393">
    <property type="entry name" value="AceGlu_kinase-like_sf"/>
</dbReference>
<evidence type="ECO:0000256" key="1">
    <source>
        <dbReference type="ARBA" id="ARBA00004925"/>
    </source>
</evidence>
<dbReference type="Pfam" id="PF00696">
    <property type="entry name" value="AA_kinase"/>
    <property type="match status" value="1"/>
</dbReference>
<protein>
    <recommendedName>
        <fullName evidence="8">Amino-acid acetyltransferase</fullName>
        <ecNumber evidence="8">2.3.1.1</ecNumber>
    </recommendedName>
    <alternativeName>
        <fullName evidence="8">N-acetylglutamate synthase</fullName>
        <shortName evidence="8">AGS</shortName>
        <shortName evidence="8">NAGS</shortName>
    </alternativeName>
</protein>
<dbReference type="PANTHER" id="PTHR30602">
    <property type="entry name" value="AMINO-ACID ACETYLTRANSFERASE"/>
    <property type="match status" value="1"/>
</dbReference>
<dbReference type="PIRSF" id="PIRSF000423">
    <property type="entry name" value="ArgA"/>
    <property type="match status" value="1"/>
</dbReference>
<gene>
    <name evidence="8" type="primary">argA</name>
    <name evidence="10" type="ORF">IMCC3088_2349</name>
</gene>
<evidence type="ECO:0000256" key="3">
    <source>
        <dbReference type="ARBA" id="ARBA00022571"/>
    </source>
</evidence>
<dbReference type="GO" id="GO:0004042">
    <property type="term" value="F:L-glutamate N-acetyltransferase activity"/>
    <property type="evidence" value="ECO:0007669"/>
    <property type="project" value="UniProtKB-UniRule"/>
</dbReference>
<organism evidence="10 11">
    <name type="scientific">Aequoribacter fuscus</name>
    <dbReference type="NCBI Taxonomy" id="2518989"/>
    <lineage>
        <taxon>Bacteria</taxon>
        <taxon>Pseudomonadati</taxon>
        <taxon>Pseudomonadota</taxon>
        <taxon>Gammaproteobacteria</taxon>
        <taxon>Cellvibrionales</taxon>
        <taxon>Halieaceae</taxon>
        <taxon>Aequoribacter</taxon>
    </lineage>
</organism>
<evidence type="ECO:0000256" key="8">
    <source>
        <dbReference type="HAMAP-Rule" id="MF_01105"/>
    </source>
</evidence>
<dbReference type="PANTHER" id="PTHR30602:SF12">
    <property type="entry name" value="AMINO-ACID ACETYLTRANSFERASE NAGS1, CHLOROPLASTIC-RELATED"/>
    <property type="match status" value="1"/>
</dbReference>
<evidence type="ECO:0000313" key="11">
    <source>
        <dbReference type="Proteomes" id="UP000005615"/>
    </source>
</evidence>
<dbReference type="UniPathway" id="UPA00068">
    <property type="reaction ID" value="UER00106"/>
</dbReference>
<keyword evidence="11" id="KW-1185">Reference proteome</keyword>